<dbReference type="CDD" id="cd02440">
    <property type="entry name" value="AdoMet_MTases"/>
    <property type="match status" value="1"/>
</dbReference>
<keyword evidence="1 7" id="KW-0489">Methyltransferase</keyword>
<evidence type="ECO:0000259" key="6">
    <source>
        <dbReference type="Pfam" id="PF08100"/>
    </source>
</evidence>
<dbReference type="InterPro" id="IPR012967">
    <property type="entry name" value="COMT_dimerisation"/>
</dbReference>
<dbReference type="PROSITE" id="PS51683">
    <property type="entry name" value="SAM_OMT_II"/>
    <property type="match status" value="1"/>
</dbReference>
<dbReference type="SUPFAM" id="SSF46785">
    <property type="entry name" value="Winged helix' DNA-binding domain"/>
    <property type="match status" value="1"/>
</dbReference>
<feature type="domain" description="O-methyltransferase C-terminal" evidence="5">
    <location>
        <begin position="137"/>
        <end position="323"/>
    </location>
</feature>
<feature type="compositionally biased region" description="Low complexity" evidence="4">
    <location>
        <begin position="398"/>
        <end position="412"/>
    </location>
</feature>
<dbReference type="Gene3D" id="3.40.50.150">
    <property type="entry name" value="Vaccinia Virus protein VP39"/>
    <property type="match status" value="1"/>
</dbReference>
<dbReference type="GO" id="GO:0008168">
    <property type="term" value="F:methyltransferase activity"/>
    <property type="evidence" value="ECO:0007669"/>
    <property type="project" value="UniProtKB-KW"/>
</dbReference>
<evidence type="ECO:0000256" key="4">
    <source>
        <dbReference type="SAM" id="MobiDB-lite"/>
    </source>
</evidence>
<dbReference type="Gene3D" id="1.10.10.10">
    <property type="entry name" value="Winged helix-like DNA-binding domain superfamily/Winged helix DNA-binding domain"/>
    <property type="match status" value="1"/>
</dbReference>
<evidence type="ECO:0000313" key="7">
    <source>
        <dbReference type="EMBL" id="MEE4592072.1"/>
    </source>
</evidence>
<feature type="region of interest" description="Disordered" evidence="4">
    <location>
        <begin position="342"/>
        <end position="427"/>
    </location>
</feature>
<name>A0ABU7PSM5_9ACTN</name>
<sequence length="427" mass="46522">MESAPEGIVDLPPIGPEPILRLATLVCQTEVMHAALELGVFGSLAEGSLTEPELRERLGLHERFSKDFLDALAGLGLLIRVGDRYRNAPVAGHYLVPGQGVYLGDYPRMVTASFQQAWGQLSRGLRTGKVETQPRGGFVAKSHEDQARFTVYAGVMDHLSTRVARDFAERFDWSGYKDVGDLGGARGHLAAALLEAHPHLSGYCFEPPSAERYLKGHMAELGMAGRVGFVGGDLFTDPIPEADVLVYGQVLHGWEDEERRTLVRRAHEALRPGGMLLVYDRMIDEERRDQQRLLYSLYMRLVSPMGSEYRAVDCERWLREAGFPDVRSEPLLNTHTVVVGLKSREEEQEGAEARVPAAGGGGGGPPPPPPVLMPSLSPGSRSFPRCPGCLRGAGHCLPPSRGRPVRGPGRPRSAAEASSGTARRRGP</sequence>
<feature type="domain" description="O-methyltransferase dimerisation" evidence="6">
    <location>
        <begin position="22"/>
        <end position="96"/>
    </location>
</feature>
<evidence type="ECO:0000259" key="5">
    <source>
        <dbReference type="Pfam" id="PF00891"/>
    </source>
</evidence>
<dbReference type="Pfam" id="PF08100">
    <property type="entry name" value="Dimerisation"/>
    <property type="match status" value="1"/>
</dbReference>
<dbReference type="EMBL" id="JAZBJO010000003">
    <property type="protein sequence ID" value="MEE4592072.1"/>
    <property type="molecule type" value="Genomic_DNA"/>
</dbReference>
<proteinExistence type="predicted"/>
<evidence type="ECO:0000256" key="2">
    <source>
        <dbReference type="ARBA" id="ARBA00022679"/>
    </source>
</evidence>
<evidence type="ECO:0000256" key="3">
    <source>
        <dbReference type="ARBA" id="ARBA00022691"/>
    </source>
</evidence>
<dbReference type="SUPFAM" id="SSF53335">
    <property type="entry name" value="S-adenosyl-L-methionine-dependent methyltransferases"/>
    <property type="match status" value="1"/>
</dbReference>
<dbReference type="InterPro" id="IPR036390">
    <property type="entry name" value="WH_DNA-bd_sf"/>
</dbReference>
<evidence type="ECO:0000313" key="8">
    <source>
        <dbReference type="Proteomes" id="UP001354709"/>
    </source>
</evidence>
<dbReference type="PANTHER" id="PTHR43712:SF2">
    <property type="entry name" value="O-METHYLTRANSFERASE CICE"/>
    <property type="match status" value="1"/>
</dbReference>
<dbReference type="InterPro" id="IPR029063">
    <property type="entry name" value="SAM-dependent_MTases_sf"/>
</dbReference>
<organism evidence="7 8">
    <name type="scientific">Streptomyces asiaticus subsp. ignotus</name>
    <dbReference type="NCBI Taxonomy" id="3098222"/>
    <lineage>
        <taxon>Bacteria</taxon>
        <taxon>Bacillati</taxon>
        <taxon>Actinomycetota</taxon>
        <taxon>Actinomycetes</taxon>
        <taxon>Kitasatosporales</taxon>
        <taxon>Streptomycetaceae</taxon>
        <taxon>Streptomyces</taxon>
        <taxon>Streptomyces violaceusniger group</taxon>
    </lineage>
</organism>
<dbReference type="Proteomes" id="UP001354709">
    <property type="component" value="Unassembled WGS sequence"/>
</dbReference>
<keyword evidence="3" id="KW-0949">S-adenosyl-L-methionine</keyword>
<evidence type="ECO:0000256" key="1">
    <source>
        <dbReference type="ARBA" id="ARBA00022603"/>
    </source>
</evidence>
<protein>
    <submittedName>
        <fullName evidence="7">Methyltransferase</fullName>
    </submittedName>
</protein>
<gene>
    <name evidence="7" type="ORF">V2J94_09220</name>
</gene>
<dbReference type="PANTHER" id="PTHR43712">
    <property type="entry name" value="PUTATIVE (AFU_ORTHOLOGUE AFUA_4G14580)-RELATED"/>
    <property type="match status" value="1"/>
</dbReference>
<dbReference type="RefSeq" id="WP_330807442.1">
    <property type="nucleotide sequence ID" value="NZ_JAZBJO010000003.1"/>
</dbReference>
<keyword evidence="2" id="KW-0808">Transferase</keyword>
<reference evidence="7 8" key="1">
    <citation type="submission" date="2023-11" db="EMBL/GenBank/DDBJ databases">
        <title>30 novel species of actinomycetes from the DSMZ collection.</title>
        <authorList>
            <person name="Nouioui I."/>
        </authorList>
    </citation>
    <scope>NUCLEOTIDE SEQUENCE [LARGE SCALE GENOMIC DNA]</scope>
    <source>
        <strain evidence="7 8">DSM 41524</strain>
    </source>
</reference>
<comment type="caution">
    <text evidence="7">The sequence shown here is derived from an EMBL/GenBank/DDBJ whole genome shotgun (WGS) entry which is preliminary data.</text>
</comment>
<dbReference type="InterPro" id="IPR016461">
    <property type="entry name" value="COMT-like"/>
</dbReference>
<dbReference type="Pfam" id="PF00891">
    <property type="entry name" value="Methyltransf_2"/>
    <property type="match status" value="1"/>
</dbReference>
<dbReference type="GO" id="GO:0032259">
    <property type="term" value="P:methylation"/>
    <property type="evidence" value="ECO:0007669"/>
    <property type="project" value="UniProtKB-KW"/>
</dbReference>
<accession>A0ABU7PSM5</accession>
<keyword evidence="8" id="KW-1185">Reference proteome</keyword>
<dbReference type="InterPro" id="IPR036388">
    <property type="entry name" value="WH-like_DNA-bd_sf"/>
</dbReference>
<dbReference type="InterPro" id="IPR001077">
    <property type="entry name" value="COMT_C"/>
</dbReference>